<comment type="caution">
    <text evidence="1">The sequence shown here is derived from an EMBL/GenBank/DDBJ whole genome shotgun (WGS) entry which is preliminary data.</text>
</comment>
<sequence length="75" mass="8498">MASAVLEAIGSFYKYRDPAKTLHQHYELYHASLDTIKNSTLVETTLKVHAGSLLERLLYDEFIATFTGLLGKHEE</sequence>
<evidence type="ECO:0000313" key="2">
    <source>
        <dbReference type="Proteomes" id="UP000696485"/>
    </source>
</evidence>
<accession>A0A9P5VND8</accession>
<protein>
    <submittedName>
        <fullName evidence="1">Uncharacterized protein</fullName>
    </submittedName>
</protein>
<keyword evidence="2" id="KW-1185">Reference proteome</keyword>
<reference evidence="1" key="1">
    <citation type="journal article" date="2020" name="Fungal Divers.">
        <title>Resolving the Mortierellaceae phylogeny through synthesis of multi-gene phylogenetics and phylogenomics.</title>
        <authorList>
            <person name="Vandepol N."/>
            <person name="Liber J."/>
            <person name="Desiro A."/>
            <person name="Na H."/>
            <person name="Kennedy M."/>
            <person name="Barry K."/>
            <person name="Grigoriev I.V."/>
            <person name="Miller A.N."/>
            <person name="O'Donnell K."/>
            <person name="Stajich J.E."/>
            <person name="Bonito G."/>
        </authorList>
    </citation>
    <scope>NUCLEOTIDE SEQUENCE</scope>
    <source>
        <strain evidence="1">NVP1</strain>
    </source>
</reference>
<evidence type="ECO:0000313" key="1">
    <source>
        <dbReference type="EMBL" id="KAF9333735.1"/>
    </source>
</evidence>
<dbReference type="EMBL" id="JAAAUY010000185">
    <property type="protein sequence ID" value="KAF9333735.1"/>
    <property type="molecule type" value="Genomic_DNA"/>
</dbReference>
<proteinExistence type="predicted"/>
<dbReference type="Proteomes" id="UP000696485">
    <property type="component" value="Unassembled WGS sequence"/>
</dbReference>
<name>A0A9P5VND8_9FUNG</name>
<organism evidence="1 2">
    <name type="scientific">Podila minutissima</name>
    <dbReference type="NCBI Taxonomy" id="64525"/>
    <lineage>
        <taxon>Eukaryota</taxon>
        <taxon>Fungi</taxon>
        <taxon>Fungi incertae sedis</taxon>
        <taxon>Mucoromycota</taxon>
        <taxon>Mortierellomycotina</taxon>
        <taxon>Mortierellomycetes</taxon>
        <taxon>Mortierellales</taxon>
        <taxon>Mortierellaceae</taxon>
        <taxon>Podila</taxon>
    </lineage>
</organism>
<dbReference type="AlphaFoldDB" id="A0A9P5VND8"/>
<gene>
    <name evidence="1" type="ORF">BG006_003227</name>
</gene>